<dbReference type="PIRSF" id="PIRSF015730">
    <property type="entry name" value="TFAR19"/>
    <property type="match status" value="1"/>
</dbReference>
<dbReference type="Proteomes" id="UP000886076">
    <property type="component" value="Unassembled WGS sequence"/>
</dbReference>
<dbReference type="AlphaFoldDB" id="A0A2J6N5J3"/>
<reference evidence="5" key="2">
    <citation type="journal article" date="2020" name="mSystems">
        <title>Genome- and Community-Level Interaction Insights into Carbon Utilization and Element Cycling Functions of Hydrothermarchaeota in Hydrothermal Sediment.</title>
        <authorList>
            <person name="Zhou Z."/>
            <person name="Liu Y."/>
            <person name="Xu W."/>
            <person name="Pan J."/>
            <person name="Luo Z.H."/>
            <person name="Li M."/>
        </authorList>
    </citation>
    <scope>NUCLEOTIDE SEQUENCE [LARGE SCALE GENOMIC DNA]</scope>
    <source>
        <strain evidence="5">SpSt-1261</strain>
    </source>
</reference>
<protein>
    <recommendedName>
        <fullName evidence="3">DNA-binding protein C0188_01555</fullName>
    </recommendedName>
</protein>
<gene>
    <name evidence="7" type="ORF">C0188_01555</name>
    <name evidence="5" type="ORF">ENO39_00090</name>
    <name evidence="6" type="ORF">IOK49_00785</name>
</gene>
<evidence type="ECO:0000313" key="5">
    <source>
        <dbReference type="EMBL" id="HEW63453.1"/>
    </source>
</evidence>
<name>A0A2J6N5J3_9CREN</name>
<reference evidence="6" key="3">
    <citation type="submission" date="2020-10" db="EMBL/GenBank/DDBJ databases">
        <title>Fervidococcus fontis strain 3639Fd - the first crenarchaeon capable of growth on lipids.</title>
        <authorList>
            <person name="Kochetkova T.V."/>
            <person name="Elcheninov A.G."/>
            <person name="Toschakov S.V."/>
            <person name="Kublanov I.V."/>
        </authorList>
    </citation>
    <scope>NUCLEOTIDE SEQUENCE</scope>
    <source>
        <strain evidence="6">3639Fd</strain>
    </source>
</reference>
<dbReference type="InterPro" id="IPR022889">
    <property type="entry name" value="DNA_bind_arc"/>
</dbReference>
<accession>A0A2J6N5J3</accession>
<evidence type="ECO:0000313" key="6">
    <source>
        <dbReference type="EMBL" id="MBE9390625.1"/>
    </source>
</evidence>
<dbReference type="Gene3D" id="1.10.8.140">
    <property type="entry name" value="PDCD5-like"/>
    <property type="match status" value="1"/>
</dbReference>
<dbReference type="Proteomes" id="UP000652307">
    <property type="component" value="Unassembled WGS sequence"/>
</dbReference>
<organism evidence="7 8">
    <name type="scientific">Fervidicoccus fontis</name>
    <dbReference type="NCBI Taxonomy" id="683846"/>
    <lineage>
        <taxon>Archaea</taxon>
        <taxon>Thermoproteota</taxon>
        <taxon>Thermoprotei</taxon>
        <taxon>Fervidicoccales</taxon>
        <taxon>Fervidicoccaceae</taxon>
        <taxon>Fervidicoccus</taxon>
    </lineage>
</organism>
<dbReference type="NCBIfam" id="NF003268">
    <property type="entry name" value="PRK04239.1"/>
    <property type="match status" value="1"/>
</dbReference>
<dbReference type="EMBL" id="PNIM01000006">
    <property type="protein sequence ID" value="PMB75777.1"/>
    <property type="molecule type" value="Genomic_DNA"/>
</dbReference>
<comment type="similarity">
    <text evidence="1 3">Belongs to the PDCD5 family.</text>
</comment>
<dbReference type="InterPro" id="IPR036883">
    <property type="entry name" value="PDCD5-like_sf"/>
</dbReference>
<evidence type="ECO:0000256" key="1">
    <source>
        <dbReference type="ARBA" id="ARBA00010490"/>
    </source>
</evidence>
<dbReference type="EMBL" id="JADEZV010000001">
    <property type="protein sequence ID" value="MBE9390625.1"/>
    <property type="molecule type" value="Genomic_DNA"/>
</dbReference>
<dbReference type="GO" id="GO:0003677">
    <property type="term" value="F:DNA binding"/>
    <property type="evidence" value="ECO:0007669"/>
    <property type="project" value="UniProtKB-UniRule"/>
</dbReference>
<evidence type="ECO:0000256" key="3">
    <source>
        <dbReference type="HAMAP-Rule" id="MF_00026"/>
    </source>
</evidence>
<keyword evidence="4" id="KW-0175">Coiled coil</keyword>
<evidence type="ECO:0000256" key="2">
    <source>
        <dbReference type="ARBA" id="ARBA00023125"/>
    </source>
</evidence>
<dbReference type="Proteomes" id="UP000237153">
    <property type="component" value="Unassembled WGS sequence"/>
</dbReference>
<dbReference type="GeneID" id="12450359"/>
<comment type="caution">
    <text evidence="7">The sequence shown here is derived from an EMBL/GenBank/DDBJ whole genome shotgun (WGS) entry which is preliminary data.</text>
</comment>
<dbReference type="PANTHER" id="PTHR10840:SF0">
    <property type="entry name" value="PROGRAMMED CELL DEATH PROTEIN 5"/>
    <property type="match status" value="1"/>
</dbReference>
<keyword evidence="2 3" id="KW-0238">DNA-binding</keyword>
<proteinExistence type="inferred from homology"/>
<dbReference type="SUPFAM" id="SSF46950">
    <property type="entry name" value="Double-stranded DNA-binding domain"/>
    <property type="match status" value="1"/>
</dbReference>
<reference evidence="7 8" key="1">
    <citation type="submission" date="2018-01" db="EMBL/GenBank/DDBJ databases">
        <title>Metagenomic assembled genomes from two thermal pools in the Uzon Caldera, Kamchatka, Russia.</title>
        <authorList>
            <person name="Wilkins L."/>
            <person name="Ettinger C."/>
        </authorList>
    </citation>
    <scope>NUCLEOTIDE SEQUENCE [LARGE SCALE GENOMIC DNA]</scope>
    <source>
        <strain evidence="7">ZAV-06</strain>
    </source>
</reference>
<feature type="coiled-coil region" evidence="4">
    <location>
        <begin position="10"/>
        <end position="47"/>
    </location>
</feature>
<dbReference type="InterPro" id="IPR002836">
    <property type="entry name" value="PDCD5-like"/>
</dbReference>
<dbReference type="Pfam" id="PF01984">
    <property type="entry name" value="dsDNA_bind"/>
    <property type="match status" value="1"/>
</dbReference>
<evidence type="ECO:0000313" key="7">
    <source>
        <dbReference type="EMBL" id="PMB75777.1"/>
    </source>
</evidence>
<evidence type="ECO:0000313" key="8">
    <source>
        <dbReference type="Proteomes" id="UP000237153"/>
    </source>
</evidence>
<sequence length="116" mass="13870">MSDEYNDEELAEIEQRKLLELQRRMEMEERRRRATEAEAQKQEILRKILTPQARDRLNNVKLVRPELAEAIENQLIVLAQSGRITEPITEEQIKELLAEITTRSRKEFNIKIREKE</sequence>
<dbReference type="RefSeq" id="WP_014558394.1">
    <property type="nucleotide sequence ID" value="NZ_DSFH01000002.1"/>
</dbReference>
<dbReference type="GO" id="GO:0005829">
    <property type="term" value="C:cytosol"/>
    <property type="evidence" value="ECO:0007669"/>
    <property type="project" value="TreeGrafter"/>
</dbReference>
<dbReference type="OMA" id="MQYEMQK"/>
<dbReference type="HAMAP" id="MF_00026">
    <property type="entry name" value="dsDNA_bind"/>
    <property type="match status" value="1"/>
</dbReference>
<dbReference type="EMBL" id="DSFH01000002">
    <property type="protein sequence ID" value="HEW63453.1"/>
    <property type="molecule type" value="Genomic_DNA"/>
</dbReference>
<evidence type="ECO:0000256" key="4">
    <source>
        <dbReference type="SAM" id="Coils"/>
    </source>
</evidence>
<dbReference type="PANTHER" id="PTHR10840">
    <property type="entry name" value="PROGRAMMED CELL DEATH PROTEIN 5"/>
    <property type="match status" value="1"/>
</dbReference>